<accession>A0A6L9L6E8</accession>
<dbReference type="Proteomes" id="UP000474175">
    <property type="component" value="Unassembled WGS sequence"/>
</dbReference>
<dbReference type="RefSeq" id="WP_163945170.1">
    <property type="nucleotide sequence ID" value="NZ_JAAFZH010000002.1"/>
</dbReference>
<name>A0A6L9L6E8_9BACT</name>
<reference evidence="1 2" key="1">
    <citation type="submission" date="2020-02" db="EMBL/GenBank/DDBJ databases">
        <title>Draft genome sequence of two Spirosoma agri KCTC 52727 and Spirosoma terrae KCTC 52035.</title>
        <authorList>
            <person name="Rojas J."/>
            <person name="Ambika Manirajan B."/>
            <person name="Suarez C."/>
            <person name="Ratering S."/>
            <person name="Schnell S."/>
        </authorList>
    </citation>
    <scope>NUCLEOTIDE SEQUENCE [LARGE SCALE GENOMIC DNA]</scope>
    <source>
        <strain evidence="1 2">KCTC 52035</strain>
    </source>
</reference>
<sequence length="92" mass="9494">MPKTFTLINQAGPVVAPVAAKSVLINTSDSNLLVTNEEIDEAIKNLPFSAKNAVLNALYAVKPGSSLSLTAGTHTVAFVSSVGTAVLLVDKK</sequence>
<evidence type="ECO:0000313" key="1">
    <source>
        <dbReference type="EMBL" id="NDU94721.1"/>
    </source>
</evidence>
<proteinExistence type="predicted"/>
<evidence type="ECO:0000313" key="2">
    <source>
        <dbReference type="Proteomes" id="UP000474175"/>
    </source>
</evidence>
<dbReference type="AlphaFoldDB" id="A0A6L9L6E8"/>
<protein>
    <submittedName>
        <fullName evidence="1">Uncharacterized protein</fullName>
    </submittedName>
</protein>
<comment type="caution">
    <text evidence="1">The sequence shown here is derived from an EMBL/GenBank/DDBJ whole genome shotgun (WGS) entry which is preliminary data.</text>
</comment>
<gene>
    <name evidence="1" type="ORF">GK108_07540</name>
</gene>
<organism evidence="1 2">
    <name type="scientific">Spirosoma terrae</name>
    <dbReference type="NCBI Taxonomy" id="1968276"/>
    <lineage>
        <taxon>Bacteria</taxon>
        <taxon>Pseudomonadati</taxon>
        <taxon>Bacteroidota</taxon>
        <taxon>Cytophagia</taxon>
        <taxon>Cytophagales</taxon>
        <taxon>Cytophagaceae</taxon>
        <taxon>Spirosoma</taxon>
    </lineage>
</organism>
<dbReference type="EMBL" id="JAAFZH010000002">
    <property type="protein sequence ID" value="NDU94721.1"/>
    <property type="molecule type" value="Genomic_DNA"/>
</dbReference>
<keyword evidence="2" id="KW-1185">Reference proteome</keyword>